<accession>A0AA87T096</accession>
<reference evidence="1 2" key="1">
    <citation type="journal article" date="2014" name="Int. J. Syst. Evol. Microbiol.">
        <title>Leptospira mayottensis sp. nov., a pathogenic species of the genus Leptospira isolated from humans.</title>
        <authorList>
            <person name="Bourhy P."/>
            <person name="Collet L."/>
            <person name="Brisse S."/>
            <person name="Picardeau M."/>
        </authorList>
    </citation>
    <scope>NUCLEOTIDE SEQUENCE [LARGE SCALE GENOMIC DNA]</scope>
    <source>
        <strain evidence="1 2">200901122</strain>
    </source>
</reference>
<proteinExistence type="predicted"/>
<dbReference type="AlphaFoldDB" id="A0AA87T096"/>
<evidence type="ECO:0000313" key="2">
    <source>
        <dbReference type="Proteomes" id="UP000001343"/>
    </source>
</evidence>
<evidence type="ECO:0000313" key="1">
    <source>
        <dbReference type="EMBL" id="EKS02033.1"/>
    </source>
</evidence>
<gene>
    <name evidence="1" type="ORF">LEP1GSC125_0796</name>
</gene>
<protein>
    <submittedName>
        <fullName evidence="1">Uncharacterized protein</fullName>
    </submittedName>
</protein>
<name>A0AA87T096_9LEPT</name>
<sequence length="58" mass="6820">MNLHSQDSNTAIREFKSFLKSELSSAEIEIKKRKTNTHVSFFIIDDIPLNYSNRFFIP</sequence>
<organism evidence="1 2">
    <name type="scientific">Leptospira mayottensis 200901122</name>
    <dbReference type="NCBI Taxonomy" id="1193010"/>
    <lineage>
        <taxon>Bacteria</taxon>
        <taxon>Pseudomonadati</taxon>
        <taxon>Spirochaetota</taxon>
        <taxon>Spirochaetia</taxon>
        <taxon>Leptospirales</taxon>
        <taxon>Leptospiraceae</taxon>
        <taxon>Leptospira</taxon>
    </lineage>
</organism>
<dbReference type="EMBL" id="AKWM02000002">
    <property type="protein sequence ID" value="EKS02033.1"/>
    <property type="molecule type" value="Genomic_DNA"/>
</dbReference>
<dbReference type="Proteomes" id="UP000001343">
    <property type="component" value="Unassembled WGS sequence"/>
</dbReference>
<comment type="caution">
    <text evidence="1">The sequence shown here is derived from an EMBL/GenBank/DDBJ whole genome shotgun (WGS) entry which is preliminary data.</text>
</comment>